<dbReference type="EMBL" id="JASNWA010000009">
    <property type="protein sequence ID" value="KAK3169918.1"/>
    <property type="molecule type" value="Genomic_DNA"/>
</dbReference>
<evidence type="ECO:0000313" key="2">
    <source>
        <dbReference type="Proteomes" id="UP001276659"/>
    </source>
</evidence>
<accession>A0AAE0DK27</accession>
<comment type="caution">
    <text evidence="1">The sequence shown here is derived from an EMBL/GenBank/DDBJ whole genome shotgun (WGS) entry which is preliminary data.</text>
</comment>
<keyword evidence="2" id="KW-1185">Reference proteome</keyword>
<dbReference type="Proteomes" id="UP001276659">
    <property type="component" value="Unassembled WGS sequence"/>
</dbReference>
<reference evidence="1" key="1">
    <citation type="submission" date="2022-11" db="EMBL/GenBank/DDBJ databases">
        <title>Chromosomal genome sequence assembly and mating type (MAT) locus characterization of the leprose asexual lichenized fungus Lepraria neglecta (Nyl.) Erichsen.</title>
        <authorList>
            <person name="Allen J.L."/>
            <person name="Pfeffer B."/>
        </authorList>
    </citation>
    <scope>NUCLEOTIDE SEQUENCE</scope>
    <source>
        <strain evidence="1">Allen 5258</strain>
    </source>
</reference>
<dbReference type="PANTHER" id="PTHR39596:SF3">
    <property type="entry name" value="HETEROKARYON INCOMPATIBILITY DOMAIN-CONTAINING PROTEIN"/>
    <property type="match status" value="1"/>
</dbReference>
<sequence>MATSTSNSEAISNLIQRHEPSITHRATRVANHELSTWTVEQVAGVMERLTPRPKRAGSNEPCGPEFNRHSPIFKWLQIPVWSIFAIGTSLLVPMQLSASIYLLAHGRLEPIWKELPTPTLELFDWSRHIFTFVKAPLYMVRKSIEQEAALCVNRLGGFEIKTEGYAVLSHVWEETMGWSKPDSWGPIEVEARKQGIFYGHFIKFFDRCDAEWLWVDALAMPEVFDDMTAEQKADTEELRTGVINSLRKIYTRADKVVCLDSLLMRTRTGGMIDVAVMLALSRWIQRLWPFTEAKLAKRVVLKTEDSSFDLDAIIKFLFETINNQDHRYFPLILRLIPLRPMPPGQRIWIGSPLRPEMREPNLFVDIYTGCENRFCDVEIDQARALFPVLDLKWVTGWTLQRGLKHIADSYPDEKDILLKYCDYRRIDFSLSESSDLLLSPLIWGL</sequence>
<evidence type="ECO:0000313" key="1">
    <source>
        <dbReference type="EMBL" id="KAK3169918.1"/>
    </source>
</evidence>
<protein>
    <submittedName>
        <fullName evidence="1">Uncharacterized protein</fullName>
    </submittedName>
</protein>
<dbReference type="AlphaFoldDB" id="A0AAE0DK27"/>
<organism evidence="1 2">
    <name type="scientific">Lepraria neglecta</name>
    <dbReference type="NCBI Taxonomy" id="209136"/>
    <lineage>
        <taxon>Eukaryota</taxon>
        <taxon>Fungi</taxon>
        <taxon>Dikarya</taxon>
        <taxon>Ascomycota</taxon>
        <taxon>Pezizomycotina</taxon>
        <taxon>Lecanoromycetes</taxon>
        <taxon>OSLEUM clade</taxon>
        <taxon>Lecanoromycetidae</taxon>
        <taxon>Lecanorales</taxon>
        <taxon>Lecanorineae</taxon>
        <taxon>Stereocaulaceae</taxon>
        <taxon>Lepraria</taxon>
    </lineage>
</organism>
<dbReference type="PANTHER" id="PTHR39596">
    <property type="match status" value="1"/>
</dbReference>
<gene>
    <name evidence="1" type="ORF">OEA41_009302</name>
</gene>
<name>A0AAE0DK27_9LECA</name>
<proteinExistence type="predicted"/>